<accession>A0A6A5ZHS6</accession>
<dbReference type="Proteomes" id="UP000799770">
    <property type="component" value="Unassembled WGS sequence"/>
</dbReference>
<protein>
    <recommendedName>
        <fullName evidence="1">F-box domain-containing protein</fullName>
    </recommendedName>
</protein>
<dbReference type="PROSITE" id="PS50181">
    <property type="entry name" value="FBOX"/>
    <property type="match status" value="1"/>
</dbReference>
<reference evidence="2" key="1">
    <citation type="journal article" date="2020" name="Stud. Mycol.">
        <title>101 Dothideomycetes genomes: a test case for predicting lifestyles and emergence of pathogens.</title>
        <authorList>
            <person name="Haridas S."/>
            <person name="Albert R."/>
            <person name="Binder M."/>
            <person name="Bloem J."/>
            <person name="Labutti K."/>
            <person name="Salamov A."/>
            <person name="Andreopoulos B."/>
            <person name="Baker S."/>
            <person name="Barry K."/>
            <person name="Bills G."/>
            <person name="Bluhm B."/>
            <person name="Cannon C."/>
            <person name="Castanera R."/>
            <person name="Culley D."/>
            <person name="Daum C."/>
            <person name="Ezra D."/>
            <person name="Gonzalez J."/>
            <person name="Henrissat B."/>
            <person name="Kuo A."/>
            <person name="Liang C."/>
            <person name="Lipzen A."/>
            <person name="Lutzoni F."/>
            <person name="Magnuson J."/>
            <person name="Mondo S."/>
            <person name="Nolan M."/>
            <person name="Ohm R."/>
            <person name="Pangilinan J."/>
            <person name="Park H.-J."/>
            <person name="Ramirez L."/>
            <person name="Alfaro M."/>
            <person name="Sun H."/>
            <person name="Tritt A."/>
            <person name="Yoshinaga Y."/>
            <person name="Zwiers L.-H."/>
            <person name="Turgeon B."/>
            <person name="Goodwin S."/>
            <person name="Spatafora J."/>
            <person name="Crous P."/>
            <person name="Grigoriev I."/>
        </authorList>
    </citation>
    <scope>NUCLEOTIDE SEQUENCE</scope>
    <source>
        <strain evidence="2">CBS 627.86</strain>
    </source>
</reference>
<gene>
    <name evidence="2" type="ORF">BDV96DRAFT_679806</name>
</gene>
<dbReference type="Gene3D" id="1.20.1280.50">
    <property type="match status" value="1"/>
</dbReference>
<proteinExistence type="predicted"/>
<dbReference type="OrthoDB" id="3219396at2759"/>
<evidence type="ECO:0000259" key="1">
    <source>
        <dbReference type="PROSITE" id="PS50181"/>
    </source>
</evidence>
<dbReference type="InterPro" id="IPR001810">
    <property type="entry name" value="F-box_dom"/>
</dbReference>
<name>A0A6A5ZHS6_9PLEO</name>
<feature type="domain" description="F-box" evidence="1">
    <location>
        <begin position="1"/>
        <end position="56"/>
    </location>
</feature>
<evidence type="ECO:0000313" key="3">
    <source>
        <dbReference type="Proteomes" id="UP000799770"/>
    </source>
</evidence>
<dbReference type="Pfam" id="PF12937">
    <property type="entry name" value="F-box-like"/>
    <property type="match status" value="1"/>
</dbReference>
<sequence length="400" mass="46007">MASLNRLPDELILQIASHVRESDNDSSSGLFNLSLVSRKLRQVAQEVLYKSLWLTQPKGHNRMRVGQLIRTMIERPDLGESVLRLRIETIFEAVGHTYECQQKITSVYRSKCRQEHDNCHDGCICGWEKIEQILVRNFKKRPHLVQILDSCCECRIYESRLVQLLLLLLPSLESLSILPFCVDWRLKDILIPQRMHLDDDVIFPTYPAEKTAGKVVDHSSPSMLNQIRSIYTHRPLPWSIMRITTLKNVEVALLSVYKGSDQDWINTKVLGQPQPLPNIETFVITIEGRIHGKICHRETIFQYYKTLMGQLPSLKHATIRVRVADDAFRERRPAPLIFPPVSYISFARLLDCVNSPNLETLVIDPTNVVSGLTGDGFTSSSFHRFPKLKTLSIYCLHQLR</sequence>
<keyword evidence="3" id="KW-1185">Reference proteome</keyword>
<organism evidence="2 3">
    <name type="scientific">Lophiotrema nucula</name>
    <dbReference type="NCBI Taxonomy" id="690887"/>
    <lineage>
        <taxon>Eukaryota</taxon>
        <taxon>Fungi</taxon>
        <taxon>Dikarya</taxon>
        <taxon>Ascomycota</taxon>
        <taxon>Pezizomycotina</taxon>
        <taxon>Dothideomycetes</taxon>
        <taxon>Pleosporomycetidae</taxon>
        <taxon>Pleosporales</taxon>
        <taxon>Lophiotremataceae</taxon>
        <taxon>Lophiotrema</taxon>
    </lineage>
</organism>
<dbReference type="EMBL" id="ML977318">
    <property type="protein sequence ID" value="KAF2117911.1"/>
    <property type="molecule type" value="Genomic_DNA"/>
</dbReference>
<dbReference type="AlphaFoldDB" id="A0A6A5ZHS6"/>
<evidence type="ECO:0000313" key="2">
    <source>
        <dbReference type="EMBL" id="KAF2117911.1"/>
    </source>
</evidence>